<dbReference type="Proteomes" id="UP000198816">
    <property type="component" value="Unassembled WGS sequence"/>
</dbReference>
<accession>A0A1H3BM33</accession>
<reference evidence="2" key="1">
    <citation type="submission" date="2016-10" db="EMBL/GenBank/DDBJ databases">
        <authorList>
            <person name="Varghese N."/>
            <person name="Submissions S."/>
        </authorList>
    </citation>
    <scope>NUCLEOTIDE SEQUENCE [LARGE SCALE GENOMIC DNA]</scope>
    <source>
        <strain evidence="2">DSM 217</strain>
    </source>
</reference>
<dbReference type="AlphaFoldDB" id="A0A1H3BM33"/>
<gene>
    <name evidence="1" type="ORF">SAMN05421783_12528</name>
</gene>
<keyword evidence="2" id="KW-1185">Reference proteome</keyword>
<protein>
    <submittedName>
        <fullName evidence="1">Uncharacterized protein</fullName>
    </submittedName>
</protein>
<evidence type="ECO:0000313" key="2">
    <source>
        <dbReference type="Proteomes" id="UP000198816"/>
    </source>
</evidence>
<name>A0A1H3BM33_THIRO</name>
<organism evidence="1 2">
    <name type="scientific">Thiocapsa roseopersicina</name>
    <dbReference type="NCBI Taxonomy" id="1058"/>
    <lineage>
        <taxon>Bacteria</taxon>
        <taxon>Pseudomonadati</taxon>
        <taxon>Pseudomonadota</taxon>
        <taxon>Gammaproteobacteria</taxon>
        <taxon>Chromatiales</taxon>
        <taxon>Chromatiaceae</taxon>
        <taxon>Thiocapsa</taxon>
    </lineage>
</organism>
<dbReference type="EMBL" id="FNNZ01000025">
    <property type="protein sequence ID" value="SDX42139.1"/>
    <property type="molecule type" value="Genomic_DNA"/>
</dbReference>
<sequence>MTTRLVQKHATKGSREFELVDDEIRYIIKSPLRTESLSVVLYVLDPEPLISGSTLSFVSLVNREPLVELFLDEPDRETFNQFVSTMRRRIIEEDFGRLRVPDKGVDVNVDRVTESIDMLRRYVDPQEIDALLAALEELKQTPDSPHCLHRVAEAFNELGIAQGQVLLYAPYINFLLSGAGAESDRADTEK</sequence>
<proteinExistence type="predicted"/>
<dbReference type="OrthoDB" id="5765877at2"/>
<evidence type="ECO:0000313" key="1">
    <source>
        <dbReference type="EMBL" id="SDX42139.1"/>
    </source>
</evidence>
<dbReference type="RefSeq" id="WP_093036609.1">
    <property type="nucleotide sequence ID" value="NZ_FNNZ01000025.1"/>
</dbReference>